<evidence type="ECO:0000256" key="3">
    <source>
        <dbReference type="ARBA" id="ARBA00022691"/>
    </source>
</evidence>
<keyword evidence="2 4" id="KW-0808">Transferase</keyword>
<dbReference type="OrthoDB" id="441812at2759"/>
<evidence type="ECO:0000313" key="7">
    <source>
        <dbReference type="Proteomes" id="UP000494165"/>
    </source>
</evidence>
<reference evidence="6 7" key="1">
    <citation type="submission" date="2020-04" db="EMBL/GenBank/DDBJ databases">
        <authorList>
            <person name="Alioto T."/>
            <person name="Alioto T."/>
            <person name="Gomez Garrido J."/>
        </authorList>
    </citation>
    <scope>NUCLEOTIDE SEQUENCE [LARGE SCALE GENOMIC DNA]</scope>
</reference>
<comment type="similarity">
    <text evidence="4">Belongs to the class V-like SAM-binding methyltransferase superfamily. SETD3 actin-histidine methyltransferase family.</text>
</comment>
<dbReference type="InterPro" id="IPR046341">
    <property type="entry name" value="SET_dom_sf"/>
</dbReference>
<evidence type="ECO:0000259" key="5">
    <source>
        <dbReference type="Pfam" id="PF09273"/>
    </source>
</evidence>
<dbReference type="GO" id="GO:0018064">
    <property type="term" value="F:protein-L-histidine N-tele-methyltransferase activity"/>
    <property type="evidence" value="ECO:0007669"/>
    <property type="project" value="UniProtKB-EC"/>
</dbReference>
<dbReference type="PANTHER" id="PTHR13271:SF47">
    <property type="entry name" value="ACTIN-HISTIDINE N-METHYLTRANSFERASE"/>
    <property type="match status" value="1"/>
</dbReference>
<name>A0A8S1BXD9_9INSE</name>
<dbReference type="PANTHER" id="PTHR13271">
    <property type="entry name" value="UNCHARACTERIZED PUTATIVE METHYLTRANSFERASE"/>
    <property type="match status" value="1"/>
</dbReference>
<comment type="catalytic activity">
    <reaction evidence="4">
        <text>L-histidyl-[protein] + S-adenosyl-L-methionine = N(tele)-methyl-L-histidyl-[protein] + S-adenosyl-L-homocysteine + H(+)</text>
        <dbReference type="Rhea" id="RHEA:19369"/>
        <dbReference type="Rhea" id="RHEA-COMP:9745"/>
        <dbReference type="Rhea" id="RHEA-COMP:11600"/>
        <dbReference type="ChEBI" id="CHEBI:15378"/>
        <dbReference type="ChEBI" id="CHEBI:16367"/>
        <dbReference type="ChEBI" id="CHEBI:29979"/>
        <dbReference type="ChEBI" id="CHEBI:57856"/>
        <dbReference type="ChEBI" id="CHEBI:59789"/>
        <dbReference type="EC" id="2.1.1.85"/>
    </reaction>
</comment>
<dbReference type="Gene3D" id="3.90.1420.10">
    <property type="entry name" value="Rubisco LSMT, substrate-binding domain"/>
    <property type="match status" value="1"/>
</dbReference>
<dbReference type="GO" id="GO:0016279">
    <property type="term" value="F:protein-lysine N-methyltransferase activity"/>
    <property type="evidence" value="ECO:0007669"/>
    <property type="project" value="TreeGrafter"/>
</dbReference>
<dbReference type="EMBL" id="CADEPI010000003">
    <property type="protein sequence ID" value="CAB3360281.1"/>
    <property type="molecule type" value="Genomic_DNA"/>
</dbReference>
<evidence type="ECO:0000256" key="2">
    <source>
        <dbReference type="ARBA" id="ARBA00022679"/>
    </source>
</evidence>
<sequence>MTRQNFVVSSDGKSMVNALIPLWDLCNHEQGRLSTDFLPEKDHSECLAWRRFSRGEQIFIFYENLHDTLAVRLGISHADPLGDKKRALLNTLVLPCSGEFLLHAGPEPVDAKFRAFLRIFSMSEEQLDHWLAKQEGSKDLEHNDCALDSELESKAWTFLKTRVTLLLASYNSSLQDDELLLQSRSINSYKRLAVQQRAAEKKILHETLIYAQQKLLQ</sequence>
<dbReference type="InterPro" id="IPR050600">
    <property type="entry name" value="SETD3_SETD6_MTase"/>
</dbReference>
<keyword evidence="1 4" id="KW-0489">Methyltransferase</keyword>
<dbReference type="InterPro" id="IPR025785">
    <property type="entry name" value="SETD3"/>
</dbReference>
<dbReference type="Proteomes" id="UP000494165">
    <property type="component" value="Unassembled WGS sequence"/>
</dbReference>
<evidence type="ECO:0000256" key="1">
    <source>
        <dbReference type="ARBA" id="ARBA00022603"/>
    </source>
</evidence>
<dbReference type="AlphaFoldDB" id="A0A8S1BXD9"/>
<keyword evidence="3 4" id="KW-0949">S-adenosyl-L-methionine</keyword>
<comment type="caution">
    <text evidence="6">The sequence shown here is derived from an EMBL/GenBank/DDBJ whole genome shotgun (WGS) entry which is preliminary data.</text>
</comment>
<gene>
    <name evidence="6" type="ORF">CLODIP_2_CD08761</name>
</gene>
<proteinExistence type="inferred from homology"/>
<keyword evidence="7" id="KW-1185">Reference proteome</keyword>
<accession>A0A8S1BXD9</accession>
<dbReference type="InterPro" id="IPR036464">
    <property type="entry name" value="Rubisco_LSMT_subst-bd_sf"/>
</dbReference>
<organism evidence="6 7">
    <name type="scientific">Cloeon dipterum</name>
    <dbReference type="NCBI Taxonomy" id="197152"/>
    <lineage>
        <taxon>Eukaryota</taxon>
        <taxon>Metazoa</taxon>
        <taxon>Ecdysozoa</taxon>
        <taxon>Arthropoda</taxon>
        <taxon>Hexapoda</taxon>
        <taxon>Insecta</taxon>
        <taxon>Pterygota</taxon>
        <taxon>Palaeoptera</taxon>
        <taxon>Ephemeroptera</taxon>
        <taxon>Pisciforma</taxon>
        <taxon>Baetidae</taxon>
        <taxon>Cloeon</taxon>
    </lineage>
</organism>
<dbReference type="EC" id="2.1.1.85" evidence="4"/>
<evidence type="ECO:0000313" key="6">
    <source>
        <dbReference type="EMBL" id="CAB3360281.1"/>
    </source>
</evidence>
<dbReference type="InterPro" id="IPR015353">
    <property type="entry name" value="Rubisco_LSMT_subst-bd"/>
</dbReference>
<dbReference type="PROSITE" id="PS51565">
    <property type="entry name" value="SAM_MT85_SETD3"/>
    <property type="match status" value="1"/>
</dbReference>
<feature type="domain" description="Rubisco LSMT substrate-binding" evidence="5">
    <location>
        <begin position="78"/>
        <end position="204"/>
    </location>
</feature>
<dbReference type="GO" id="GO:0032259">
    <property type="term" value="P:methylation"/>
    <property type="evidence" value="ECO:0007669"/>
    <property type="project" value="UniProtKB-KW"/>
</dbReference>
<dbReference type="Pfam" id="PF09273">
    <property type="entry name" value="Rubis-subs-bind"/>
    <property type="match status" value="1"/>
</dbReference>
<dbReference type="Gene3D" id="3.90.1410.10">
    <property type="entry name" value="set domain protein methyltransferase, domain 1"/>
    <property type="match status" value="1"/>
</dbReference>
<protein>
    <recommendedName>
        <fullName evidence="4">protein-histidine N-methyltransferase</fullName>
        <ecNumber evidence="4">2.1.1.85</ecNumber>
    </recommendedName>
</protein>
<evidence type="ECO:0000256" key="4">
    <source>
        <dbReference type="PROSITE-ProRule" id="PRU00898"/>
    </source>
</evidence>
<dbReference type="SUPFAM" id="SSF81822">
    <property type="entry name" value="RuBisCo LSMT C-terminal, substrate-binding domain"/>
    <property type="match status" value="1"/>
</dbReference>
<dbReference type="SUPFAM" id="SSF82199">
    <property type="entry name" value="SET domain"/>
    <property type="match status" value="1"/>
</dbReference>